<dbReference type="AlphaFoldDB" id="A0A921I9E3"/>
<dbReference type="InterPro" id="IPR025150">
    <property type="entry name" value="GH123_cat"/>
</dbReference>
<dbReference type="Pfam" id="PF12972">
    <property type="entry name" value="NAGLU_C"/>
    <property type="match status" value="1"/>
</dbReference>
<dbReference type="InterPro" id="IPR053850">
    <property type="entry name" value="Glyco_hydro_123_N_2"/>
</dbReference>
<gene>
    <name evidence="7" type="ORF">K8V07_17560</name>
</gene>
<dbReference type="PANTHER" id="PTHR12872">
    <property type="entry name" value="ALPHA-N-ACETYLGLUCOSAMINIDASE"/>
    <property type="match status" value="1"/>
</dbReference>
<evidence type="ECO:0000313" key="7">
    <source>
        <dbReference type="EMBL" id="HJG13720.1"/>
    </source>
</evidence>
<dbReference type="Pfam" id="PF13320">
    <property type="entry name" value="GH123_cat"/>
    <property type="match status" value="1"/>
</dbReference>
<evidence type="ECO:0000259" key="2">
    <source>
        <dbReference type="Pfam" id="PF05089"/>
    </source>
</evidence>
<dbReference type="PANTHER" id="PTHR12872:SF1">
    <property type="entry name" value="ALPHA-N-ACETYLGLUCOSAMINIDASE"/>
    <property type="match status" value="1"/>
</dbReference>
<name>A0A921I9E3_9BACE</name>
<keyword evidence="1" id="KW-0378">Hydrolase</keyword>
<feature type="domain" description="Glycoside hydrolase 123 catalytic" evidence="5">
    <location>
        <begin position="920"/>
        <end position="1230"/>
    </location>
</feature>
<reference evidence="7" key="1">
    <citation type="journal article" date="2021" name="PeerJ">
        <title>Extensive microbial diversity within the chicken gut microbiome revealed by metagenomics and culture.</title>
        <authorList>
            <person name="Gilroy R."/>
            <person name="Ravi A."/>
            <person name="Getino M."/>
            <person name="Pursley I."/>
            <person name="Horton D.L."/>
            <person name="Alikhan N.F."/>
            <person name="Baker D."/>
            <person name="Gharbi K."/>
            <person name="Hall N."/>
            <person name="Watson M."/>
            <person name="Adriaenssens E.M."/>
            <person name="Foster-Nyarko E."/>
            <person name="Jarju S."/>
            <person name="Secka A."/>
            <person name="Antonio M."/>
            <person name="Oren A."/>
            <person name="Chaudhuri R.R."/>
            <person name="La Ragione R."/>
            <person name="Hildebrand F."/>
            <person name="Pallen M.J."/>
        </authorList>
    </citation>
    <scope>NUCLEOTIDE SEQUENCE</scope>
    <source>
        <strain evidence="7">CHK154-13316</strain>
    </source>
</reference>
<dbReference type="Proteomes" id="UP000747074">
    <property type="component" value="Unassembled WGS sequence"/>
</dbReference>
<dbReference type="GO" id="GO:0005975">
    <property type="term" value="P:carbohydrate metabolic process"/>
    <property type="evidence" value="ECO:0007669"/>
    <property type="project" value="UniProtKB-ARBA"/>
</dbReference>
<evidence type="ECO:0000259" key="6">
    <source>
        <dbReference type="Pfam" id="PF22680"/>
    </source>
</evidence>
<protein>
    <submittedName>
        <fullName evidence="7">Alpha-N-acetylglucosaminidase C-terminal domain-containing protein</fullName>
    </submittedName>
</protein>
<feature type="domain" description="Glycoside hydrolase 123 N-terminal" evidence="6">
    <location>
        <begin position="744"/>
        <end position="887"/>
    </location>
</feature>
<dbReference type="Gene3D" id="1.20.120.670">
    <property type="entry name" value="N-acetyl-b-d-glucoasminidase"/>
    <property type="match status" value="1"/>
</dbReference>
<dbReference type="GO" id="GO:0016787">
    <property type="term" value="F:hydrolase activity"/>
    <property type="evidence" value="ECO:0007669"/>
    <property type="project" value="UniProtKB-KW"/>
</dbReference>
<evidence type="ECO:0000256" key="1">
    <source>
        <dbReference type="ARBA" id="ARBA00022801"/>
    </source>
</evidence>
<evidence type="ECO:0000259" key="3">
    <source>
        <dbReference type="Pfam" id="PF12971"/>
    </source>
</evidence>
<feature type="domain" description="Alpha-N-acetylglucosaminidase N-terminal" evidence="3">
    <location>
        <begin position="25"/>
        <end position="102"/>
    </location>
</feature>
<feature type="domain" description="Alpha-N-acetylglucosaminidase tim-barrel" evidence="2">
    <location>
        <begin position="117"/>
        <end position="437"/>
    </location>
</feature>
<evidence type="ECO:0000313" key="8">
    <source>
        <dbReference type="Proteomes" id="UP000747074"/>
    </source>
</evidence>
<dbReference type="Pfam" id="PF22680">
    <property type="entry name" value="Glyco_hydro_123_N_2"/>
    <property type="match status" value="1"/>
</dbReference>
<dbReference type="EMBL" id="DYVL01000193">
    <property type="protein sequence ID" value="HJG13720.1"/>
    <property type="molecule type" value="Genomic_DNA"/>
</dbReference>
<accession>A0A921I9E3</accession>
<dbReference type="InterPro" id="IPR024733">
    <property type="entry name" value="NAGLU_tim-barrel"/>
</dbReference>
<dbReference type="Pfam" id="PF05089">
    <property type="entry name" value="NAGLU"/>
    <property type="match status" value="1"/>
</dbReference>
<dbReference type="InterPro" id="IPR024732">
    <property type="entry name" value="NAGLU_C"/>
</dbReference>
<dbReference type="Pfam" id="PF12971">
    <property type="entry name" value="NAGLU_N"/>
    <property type="match status" value="1"/>
</dbReference>
<reference evidence="7" key="2">
    <citation type="submission" date="2021-09" db="EMBL/GenBank/DDBJ databases">
        <authorList>
            <person name="Gilroy R."/>
        </authorList>
    </citation>
    <scope>NUCLEOTIDE SEQUENCE</scope>
    <source>
        <strain evidence="7">CHK154-13316</strain>
    </source>
</reference>
<proteinExistence type="predicted"/>
<sequence>MKKQIFYFIFCLLAVLKGYAESFDGVHGLVQRRVPWLDKHIQFEKSDAENECFTLRSKNGKIVVEATGANAAAVGVNWYLKYYCHRSMSHMGDQLTPLKELPVVEKPVTVKTSSIYRYALNYCTYNYTMSFYTWDDWQWELDWMALNGVNMMLVANGSEAVWQNVLRRMGYSEKEIYNFITGPGYNAWWLMGNIEGWGGPMPQSQIDSRKKMVQKMLARMKSLGIEPLMPGFYGMVPSSLKNKSKAHIIAQGNWGAFVRPDILDPLDPEFDKVAAIFYEETRRLYGSDIRFFSGDPFHEGGTTDGVSLGDAGRAIQNAMQKHYSESVWVLQGWQDNPKPGLLEKLDKRYVLVQELFGENTNNWETRRGYEGTPFIWATVTNFGERPGINGKLQRFADEVYRASNGEFAQYMKGVGILPEGINNNPVTYELLLELVWHQDKIDVEQWIESYITARYGRMTNEVRAAWKMMLKSIYSSEVGYQEGPPENILCARPSLELKSVSSWGRLAKKYDLELYKEAALLFAKALPEFRNVRTYRIDLIHFLRQVIANEADSVFADVVDAYQAKDMKKFEKETDKFLAMIDTENELLSQDPFFRLSTWQQQAKDAGGTSAEKSNNLHNLMMLITYWGEHVTSEDNLHDYAYKEWAGMMNTYYKERWIAYFDYLRAQLRGEQAKAPDYFHWEREWVEKNLKMADDAPRMSLEEIVNKITLPTACLSSDLAELTDTKPVDEAKWEQCKSDYNSAWGSTDVRYSRTNVPAKQVMAARTWKGTAWKGEKVNALALLWTTRDCENIRAEVSELKGSGGAVIPASAIRTYFLRYIMTDELSKDGKSGCGYRTNHAEFDSSMVADVLDIRKNYDIKSRHTQPVWISCQVPSDTPSGTYRGKLTFPDSSFAPLDIELKVSGRQLPPAAEWAFHLDLWQNPYSVARYHQVPLWSKEHFAAMRSIFLPLADAGQKCITASIMHQPWGGQTEDPFDSMVMRVRRLDGSWQYNYEVFDRWVEFMMSLGIDREINCYSLIPWKLSFRYYDQASDGMKSVKAEVGTAEYRDYWLPFLKDFARHLKEKGWFGITTIAMDERPMEQMQKAIALIREADADYKVTLAGNYHDEIESDIYDYSIASGQVFPADVLAKRQAEGKKSTYYTCCTEARPNMFTFSPPAESSWLAWYAAAENFDGYLRWAYNSWVKEPLQDTRFRTWAAGDCFLFYPGGRSSVRMEKLLEGIQDFEKVRILKAEFKNHPAKLKRIGQILSDFRLERLTNTLAEQMVEKARKAINNF</sequence>
<dbReference type="InterPro" id="IPR029018">
    <property type="entry name" value="Hex-like_dom2"/>
</dbReference>
<dbReference type="InterPro" id="IPR024240">
    <property type="entry name" value="NAGLU_N"/>
</dbReference>
<dbReference type="Gene3D" id="3.30.379.10">
    <property type="entry name" value="Chitobiase/beta-hexosaminidase domain 2-like"/>
    <property type="match status" value="1"/>
</dbReference>
<feature type="domain" description="Alpha-N-acetylglucosaminidase C-terminal" evidence="4">
    <location>
        <begin position="446"/>
        <end position="694"/>
    </location>
</feature>
<organism evidence="7 8">
    <name type="scientific">Bacteroides xylanisolvens</name>
    <dbReference type="NCBI Taxonomy" id="371601"/>
    <lineage>
        <taxon>Bacteria</taxon>
        <taxon>Pseudomonadati</taxon>
        <taxon>Bacteroidota</taxon>
        <taxon>Bacteroidia</taxon>
        <taxon>Bacteroidales</taxon>
        <taxon>Bacteroidaceae</taxon>
        <taxon>Bacteroides</taxon>
    </lineage>
</organism>
<evidence type="ECO:0000259" key="5">
    <source>
        <dbReference type="Pfam" id="PF13320"/>
    </source>
</evidence>
<dbReference type="InterPro" id="IPR007781">
    <property type="entry name" value="NAGLU"/>
</dbReference>
<dbReference type="Gene3D" id="3.20.20.80">
    <property type="entry name" value="Glycosidases"/>
    <property type="match status" value="1"/>
</dbReference>
<evidence type="ECO:0000259" key="4">
    <source>
        <dbReference type="Pfam" id="PF12972"/>
    </source>
</evidence>
<comment type="caution">
    <text evidence="7">The sequence shown here is derived from an EMBL/GenBank/DDBJ whole genome shotgun (WGS) entry which is preliminary data.</text>
</comment>